<keyword evidence="1" id="KW-0175">Coiled coil</keyword>
<evidence type="ECO:0000313" key="2">
    <source>
        <dbReference type="EMBL" id="TCP15897.1"/>
    </source>
</evidence>
<comment type="caution">
    <text evidence="2">The sequence shown here is derived from an EMBL/GenBank/DDBJ whole genome shotgun (WGS) entry which is preliminary data.</text>
</comment>
<evidence type="ECO:0000313" key="3">
    <source>
        <dbReference type="Proteomes" id="UP000295537"/>
    </source>
</evidence>
<dbReference type="EMBL" id="SLXJ01000016">
    <property type="protein sequence ID" value="TCP15897.1"/>
    <property type="molecule type" value="Genomic_DNA"/>
</dbReference>
<feature type="coiled-coil region" evidence="1">
    <location>
        <begin position="147"/>
        <end position="181"/>
    </location>
</feature>
<proteinExistence type="predicted"/>
<gene>
    <name evidence="2" type="ORF">EV693_11613</name>
</gene>
<dbReference type="RefSeq" id="WP_132501979.1">
    <property type="nucleotide sequence ID" value="NZ_LVXA01000001.1"/>
</dbReference>
<protein>
    <recommendedName>
        <fullName evidence="4">Lipoprotein HlpB</fullName>
    </recommendedName>
</protein>
<accession>A0A4R2N518</accession>
<sequence>MDKFTKMTAATLFSLFLAACDKPAEAPASSTQAPVATETTNVQSTQVMDQVGVEDYNKLAEWNKEHEKSIETAQLSLQEQLQSQDEKQIEEALKAFKGTLDEVLVSLDKLDIKHVEVNALKGKLREILVGSSDVMNESVNIMMAPEKVATEEIKQRLQNKTENLQNTVLELQKLEAELSQKFGGASQPQHSQPK</sequence>
<dbReference type="OrthoDB" id="5678420at2"/>
<evidence type="ECO:0008006" key="4">
    <source>
        <dbReference type="Google" id="ProtNLM"/>
    </source>
</evidence>
<dbReference type="PROSITE" id="PS51257">
    <property type="entry name" value="PROKAR_LIPOPROTEIN"/>
    <property type="match status" value="1"/>
</dbReference>
<organism evidence="2 3">
    <name type="scientific">Nicoletella semolina</name>
    <dbReference type="NCBI Taxonomy" id="271160"/>
    <lineage>
        <taxon>Bacteria</taxon>
        <taxon>Pseudomonadati</taxon>
        <taxon>Pseudomonadota</taxon>
        <taxon>Gammaproteobacteria</taxon>
        <taxon>Pasteurellales</taxon>
        <taxon>Pasteurellaceae</taxon>
        <taxon>Nicoletella</taxon>
    </lineage>
</organism>
<name>A0A4R2N518_9PAST</name>
<evidence type="ECO:0000256" key="1">
    <source>
        <dbReference type="SAM" id="Coils"/>
    </source>
</evidence>
<keyword evidence="3" id="KW-1185">Reference proteome</keyword>
<reference evidence="2 3" key="1">
    <citation type="submission" date="2019-03" db="EMBL/GenBank/DDBJ databases">
        <title>Genomic Encyclopedia of Type Strains, Phase IV (KMG-IV): sequencing the most valuable type-strain genomes for metagenomic binning, comparative biology and taxonomic classification.</title>
        <authorList>
            <person name="Goeker M."/>
        </authorList>
    </citation>
    <scope>NUCLEOTIDE SEQUENCE [LARGE SCALE GENOMIC DNA]</scope>
    <source>
        <strain evidence="2 3">DSM 16380</strain>
    </source>
</reference>
<dbReference type="AlphaFoldDB" id="A0A4R2N518"/>
<dbReference type="Proteomes" id="UP000295537">
    <property type="component" value="Unassembled WGS sequence"/>
</dbReference>